<dbReference type="AlphaFoldDB" id="A0A0W8E7M5"/>
<proteinExistence type="predicted"/>
<dbReference type="Pfam" id="PF10122">
    <property type="entry name" value="Zn_ribbon_Com"/>
    <property type="match status" value="1"/>
</dbReference>
<sequence>MIDLRCRNCNRLLGKYKDCKQLEIKCPRCGYNNQVYWQEGNLIKEGSAVKRIREKRG</sequence>
<protein>
    <recommendedName>
        <fullName evidence="2">Com family DNA-binding transcriptional regulator</fullName>
    </recommendedName>
</protein>
<name>A0A0W8E7M5_9ZZZZ</name>
<reference evidence="1" key="1">
    <citation type="journal article" date="2015" name="Proc. Natl. Acad. Sci. U.S.A.">
        <title>Networks of energetic and metabolic interactions define dynamics in microbial communities.</title>
        <authorList>
            <person name="Embree M."/>
            <person name="Liu J.K."/>
            <person name="Al-Bassam M.M."/>
            <person name="Zengler K."/>
        </authorList>
    </citation>
    <scope>NUCLEOTIDE SEQUENCE</scope>
</reference>
<comment type="caution">
    <text evidence="1">The sequence shown here is derived from an EMBL/GenBank/DDBJ whole genome shotgun (WGS) entry which is preliminary data.</text>
</comment>
<evidence type="ECO:0008006" key="2">
    <source>
        <dbReference type="Google" id="ProtNLM"/>
    </source>
</evidence>
<organism evidence="1">
    <name type="scientific">hydrocarbon metagenome</name>
    <dbReference type="NCBI Taxonomy" id="938273"/>
    <lineage>
        <taxon>unclassified sequences</taxon>
        <taxon>metagenomes</taxon>
        <taxon>ecological metagenomes</taxon>
    </lineage>
</organism>
<dbReference type="EMBL" id="LNQE01001844">
    <property type="protein sequence ID" value="KUG04618.1"/>
    <property type="molecule type" value="Genomic_DNA"/>
</dbReference>
<dbReference type="InterPro" id="IPR019294">
    <property type="entry name" value="Translation_reg_Com"/>
</dbReference>
<evidence type="ECO:0000313" key="1">
    <source>
        <dbReference type="EMBL" id="KUG04618.1"/>
    </source>
</evidence>
<gene>
    <name evidence="1" type="ORF">ASZ90_017979</name>
</gene>
<accession>A0A0W8E7M5</accession>